<dbReference type="PANTHER" id="PTHR39332">
    <property type="entry name" value="BLL4707 PROTEIN"/>
    <property type="match status" value="1"/>
</dbReference>
<comment type="caution">
    <text evidence="1">The sequence shown here is derived from an EMBL/GenBank/DDBJ whole genome shotgun (WGS) entry which is preliminary data.</text>
</comment>
<proteinExistence type="predicted"/>
<dbReference type="CDD" id="cd07821">
    <property type="entry name" value="PYR_PYL_RCAR_like"/>
    <property type="match status" value="1"/>
</dbReference>
<dbReference type="EMBL" id="BAAAZW010000003">
    <property type="protein sequence ID" value="GAA3954743.1"/>
    <property type="molecule type" value="Genomic_DNA"/>
</dbReference>
<dbReference type="InterPro" id="IPR023393">
    <property type="entry name" value="START-like_dom_sf"/>
</dbReference>
<protein>
    <recommendedName>
        <fullName evidence="3">SRPBCC family protein</fullName>
    </recommendedName>
</protein>
<name>A0ABP7NVC1_9ACTN</name>
<gene>
    <name evidence="1" type="ORF">GCM10022231_11530</name>
</gene>
<dbReference type="Proteomes" id="UP001418444">
    <property type="component" value="Unassembled WGS sequence"/>
</dbReference>
<organism evidence="1 2">
    <name type="scientific">Gordonia caeni</name>
    <dbReference type="NCBI Taxonomy" id="1007097"/>
    <lineage>
        <taxon>Bacteria</taxon>
        <taxon>Bacillati</taxon>
        <taxon>Actinomycetota</taxon>
        <taxon>Actinomycetes</taxon>
        <taxon>Mycobacteriales</taxon>
        <taxon>Gordoniaceae</taxon>
        <taxon>Gordonia</taxon>
    </lineage>
</organism>
<dbReference type="PANTHER" id="PTHR39332:SF7">
    <property type="entry name" value="SRPBCC FAMILY PROTEIN"/>
    <property type="match status" value="1"/>
</dbReference>
<dbReference type="SUPFAM" id="SSF55961">
    <property type="entry name" value="Bet v1-like"/>
    <property type="match status" value="1"/>
</dbReference>
<dbReference type="RefSeq" id="WP_344781563.1">
    <property type="nucleotide sequence ID" value="NZ_BAAAZW010000003.1"/>
</dbReference>
<evidence type="ECO:0000313" key="1">
    <source>
        <dbReference type="EMBL" id="GAA3954743.1"/>
    </source>
</evidence>
<dbReference type="Pfam" id="PF10604">
    <property type="entry name" value="Polyketide_cyc2"/>
    <property type="match status" value="1"/>
</dbReference>
<accession>A0ABP7NVC1</accession>
<sequence>MATVSVEKDFPAAAEVVWSALERTGDVADWIPSLRKSWMEGDVRHVEFADGSPARERIVALDGDRRTYTYTYVDGPLPLERYESTVRVHPAGEGACRVTWSADFAAGSPAVEQELAVSIEGMYGDALAGLAAQLTD</sequence>
<evidence type="ECO:0008006" key="3">
    <source>
        <dbReference type="Google" id="ProtNLM"/>
    </source>
</evidence>
<dbReference type="Gene3D" id="3.30.530.20">
    <property type="match status" value="1"/>
</dbReference>
<keyword evidence="2" id="KW-1185">Reference proteome</keyword>
<dbReference type="InterPro" id="IPR019587">
    <property type="entry name" value="Polyketide_cyclase/dehydratase"/>
</dbReference>
<reference evidence="2" key="1">
    <citation type="journal article" date="2019" name="Int. J. Syst. Evol. Microbiol.">
        <title>The Global Catalogue of Microorganisms (GCM) 10K type strain sequencing project: providing services to taxonomists for standard genome sequencing and annotation.</title>
        <authorList>
            <consortium name="The Broad Institute Genomics Platform"/>
            <consortium name="The Broad Institute Genome Sequencing Center for Infectious Disease"/>
            <person name="Wu L."/>
            <person name="Ma J."/>
        </authorList>
    </citation>
    <scope>NUCLEOTIDE SEQUENCE [LARGE SCALE GENOMIC DNA]</scope>
    <source>
        <strain evidence="2">JCM 16923</strain>
    </source>
</reference>
<evidence type="ECO:0000313" key="2">
    <source>
        <dbReference type="Proteomes" id="UP001418444"/>
    </source>
</evidence>